<dbReference type="EMBL" id="JAEUAW010000013">
    <property type="protein sequence ID" value="MBW9095053.1"/>
    <property type="molecule type" value="Genomic_DNA"/>
</dbReference>
<dbReference type="RefSeq" id="WP_220301757.1">
    <property type="nucleotide sequence ID" value="NZ_JAEUAW010000013.1"/>
</dbReference>
<evidence type="ECO:0000313" key="2">
    <source>
        <dbReference type="Proteomes" id="UP001196843"/>
    </source>
</evidence>
<organism evidence="1 2">
    <name type="scientific">Microbacterium jejuense</name>
    <dbReference type="NCBI Taxonomy" id="1263637"/>
    <lineage>
        <taxon>Bacteria</taxon>
        <taxon>Bacillati</taxon>
        <taxon>Actinomycetota</taxon>
        <taxon>Actinomycetes</taxon>
        <taxon>Micrococcales</taxon>
        <taxon>Microbacteriaceae</taxon>
        <taxon>Microbacterium</taxon>
    </lineage>
</organism>
<gene>
    <name evidence="1" type="ORF">JNB62_15295</name>
</gene>
<keyword evidence="2" id="KW-1185">Reference proteome</keyword>
<dbReference type="Proteomes" id="UP001196843">
    <property type="component" value="Unassembled WGS sequence"/>
</dbReference>
<evidence type="ECO:0000313" key="1">
    <source>
        <dbReference type="EMBL" id="MBW9095053.1"/>
    </source>
</evidence>
<protein>
    <recommendedName>
        <fullName evidence="3">Lipoprotein</fullName>
    </recommendedName>
</protein>
<comment type="caution">
    <text evidence="1">The sequence shown here is derived from an EMBL/GenBank/DDBJ whole genome shotgun (WGS) entry which is preliminary data.</text>
</comment>
<evidence type="ECO:0008006" key="3">
    <source>
        <dbReference type="Google" id="ProtNLM"/>
    </source>
</evidence>
<reference evidence="1 2" key="1">
    <citation type="journal article" date="2021" name="MBio">
        <title>Poor Competitiveness of Bradyrhizobium in Pigeon Pea Root Colonization in Indian Soils.</title>
        <authorList>
            <person name="Chalasani D."/>
            <person name="Basu A."/>
            <person name="Pullabhotla S.V.S.R.N."/>
            <person name="Jorrin B."/>
            <person name="Neal A.L."/>
            <person name="Poole P.S."/>
            <person name="Podile A.R."/>
            <person name="Tkacz A."/>
        </authorList>
    </citation>
    <scope>NUCLEOTIDE SEQUENCE [LARGE SCALE GENOMIC DNA]</scope>
    <source>
        <strain evidence="1 2">HU14</strain>
    </source>
</reference>
<name>A0ABS7HQV4_9MICO</name>
<proteinExistence type="predicted"/>
<sequence length="218" mass="22925">MAIATASRAGHPGRWVIATAVLAGVAGLAGCTPATGKEEALYASARQHDLLFRQTVATVLLHLYDGDWQVQEYGDLPVACDEGYGFELGRTTPEGWTLDGDAHADAPTLAHRAARWLTDRGWTARDAAADADGTVEVHASVEGFGIETLTIEIRDGEGSADAIGVRATTRCFDGAPDELTAILYPGWPDDPVAHDPLPASEPPGAVPVFGFTADGHPR</sequence>
<accession>A0ABS7HQV4</accession>